<protein>
    <submittedName>
        <fullName evidence="1">Uncharacterized protein</fullName>
    </submittedName>
</protein>
<proteinExistence type="predicted"/>
<comment type="caution">
    <text evidence="1">The sequence shown here is derived from an EMBL/GenBank/DDBJ whole genome shotgun (WGS) entry which is preliminary data.</text>
</comment>
<dbReference type="Proteomes" id="UP001610335">
    <property type="component" value="Unassembled WGS sequence"/>
</dbReference>
<sequence>MATGNKANPHHGSTIYFPTIINPAAYSPWISSAMPVDNLHSSWQATRTCCLMSKYPSCEYCLPLMSLLISPPRAH</sequence>
<name>A0ABR4HBS4_9EURO</name>
<accession>A0ABR4HBS4</accession>
<keyword evidence="2" id="KW-1185">Reference proteome</keyword>
<organism evidence="1 2">
    <name type="scientific">Aspergillus cavernicola</name>
    <dbReference type="NCBI Taxonomy" id="176166"/>
    <lineage>
        <taxon>Eukaryota</taxon>
        <taxon>Fungi</taxon>
        <taxon>Dikarya</taxon>
        <taxon>Ascomycota</taxon>
        <taxon>Pezizomycotina</taxon>
        <taxon>Eurotiomycetes</taxon>
        <taxon>Eurotiomycetidae</taxon>
        <taxon>Eurotiales</taxon>
        <taxon>Aspergillaceae</taxon>
        <taxon>Aspergillus</taxon>
        <taxon>Aspergillus subgen. Nidulantes</taxon>
    </lineage>
</organism>
<reference evidence="1 2" key="1">
    <citation type="submission" date="2024-07" db="EMBL/GenBank/DDBJ databases">
        <title>Section-level genome sequencing and comparative genomics of Aspergillus sections Usti and Cavernicolus.</title>
        <authorList>
            <consortium name="Lawrence Berkeley National Laboratory"/>
            <person name="Nybo J.L."/>
            <person name="Vesth T.C."/>
            <person name="Theobald S."/>
            <person name="Frisvad J.C."/>
            <person name="Larsen T.O."/>
            <person name="Kjaerboelling I."/>
            <person name="Rothschild-Mancinelli K."/>
            <person name="Lyhne E.K."/>
            <person name="Kogle M.E."/>
            <person name="Barry K."/>
            <person name="Clum A."/>
            <person name="Na H."/>
            <person name="Ledsgaard L."/>
            <person name="Lin J."/>
            <person name="Lipzen A."/>
            <person name="Kuo A."/>
            <person name="Riley R."/>
            <person name="Mondo S."/>
            <person name="LaButti K."/>
            <person name="Haridas S."/>
            <person name="Pangalinan J."/>
            <person name="Salamov A.A."/>
            <person name="Simmons B.A."/>
            <person name="Magnuson J.K."/>
            <person name="Chen J."/>
            <person name="Drula E."/>
            <person name="Henrissat B."/>
            <person name="Wiebenga A."/>
            <person name="Lubbers R.J."/>
            <person name="Gomes A.C."/>
            <person name="Makela M.R."/>
            <person name="Stajich J."/>
            <person name="Grigoriev I.V."/>
            <person name="Mortensen U.H."/>
            <person name="De vries R.P."/>
            <person name="Baker S.E."/>
            <person name="Andersen M.R."/>
        </authorList>
    </citation>
    <scope>NUCLEOTIDE SEQUENCE [LARGE SCALE GENOMIC DNA]</scope>
    <source>
        <strain evidence="1 2">CBS 600.67</strain>
    </source>
</reference>
<dbReference type="EMBL" id="JBFXLS010000158">
    <property type="protein sequence ID" value="KAL2812911.1"/>
    <property type="molecule type" value="Genomic_DNA"/>
</dbReference>
<evidence type="ECO:0000313" key="1">
    <source>
        <dbReference type="EMBL" id="KAL2812911.1"/>
    </source>
</evidence>
<gene>
    <name evidence="1" type="ORF">BDW59DRAFT_155055</name>
</gene>
<evidence type="ECO:0000313" key="2">
    <source>
        <dbReference type="Proteomes" id="UP001610335"/>
    </source>
</evidence>